<dbReference type="GO" id="GO:0003700">
    <property type="term" value="F:DNA-binding transcription factor activity"/>
    <property type="evidence" value="ECO:0007669"/>
    <property type="project" value="TreeGrafter"/>
</dbReference>
<reference evidence="2" key="1">
    <citation type="submission" date="2019-04" db="EMBL/GenBank/DDBJ databases">
        <authorList>
            <person name="Chiang H.-Y."/>
            <person name="Huang Y.-Y."/>
            <person name="Chou L."/>
            <person name="Lai E.-M."/>
            <person name="Kuo C.-H."/>
        </authorList>
    </citation>
    <scope>NUCLEOTIDE SEQUENCE</scope>
    <source>
        <strain evidence="2">CFBP5506</strain>
    </source>
</reference>
<dbReference type="AlphaFoldDB" id="A0AAF0K6Q8"/>
<dbReference type="GO" id="GO:0005829">
    <property type="term" value="C:cytosol"/>
    <property type="evidence" value="ECO:0007669"/>
    <property type="project" value="TreeGrafter"/>
</dbReference>
<feature type="domain" description="Cyclic nucleotide-binding" evidence="1">
    <location>
        <begin position="1"/>
        <end position="76"/>
    </location>
</feature>
<reference evidence="2" key="2">
    <citation type="submission" date="2023-04" db="EMBL/GenBank/DDBJ databases">
        <title>Complete genome sequence of Agrobacterium salinitolerans CFBP5506.</title>
        <authorList>
            <person name="Yen H.-C."/>
            <person name="Yan X.-H."/>
            <person name="Lai E.-M."/>
            <person name="Kuo C.-H."/>
        </authorList>
    </citation>
    <scope>NUCLEOTIDE SEQUENCE</scope>
    <source>
        <strain evidence="2">CFBP5506</strain>
    </source>
</reference>
<organism evidence="2 3">
    <name type="scientific">Agrobacterium tumefaciens</name>
    <dbReference type="NCBI Taxonomy" id="358"/>
    <lineage>
        <taxon>Bacteria</taxon>
        <taxon>Pseudomonadati</taxon>
        <taxon>Pseudomonadota</taxon>
        <taxon>Alphaproteobacteria</taxon>
        <taxon>Hyphomicrobiales</taxon>
        <taxon>Rhizobiaceae</taxon>
        <taxon>Rhizobium/Agrobacterium group</taxon>
        <taxon>Agrobacterium</taxon>
        <taxon>Agrobacterium tumefaciens complex</taxon>
    </lineage>
</organism>
<dbReference type="RefSeq" id="WP_080790289.1">
    <property type="nucleotide sequence ID" value="NZ_CP122962.1"/>
</dbReference>
<dbReference type="Gene3D" id="2.60.120.10">
    <property type="entry name" value="Jelly Rolls"/>
    <property type="match status" value="1"/>
</dbReference>
<dbReference type="InterPro" id="IPR000595">
    <property type="entry name" value="cNMP-bd_dom"/>
</dbReference>
<sequence>MIEIMSSSIFDQLRPKASVSRSFEKGEYLFHQGDSIHVLALVVEGYVHLMRFQEDGHSAVLQRAGPMTVLAEASLFSEKYHCDAIAMTAGRALFVPIGTLRQLLEREPAFALEWINHISGELKKIRTRAEILALRSVGARLDAWITVNEGLLPPKGQWKNLAAEIGVSPEALYREIARRLASSR</sequence>
<protein>
    <submittedName>
        <fullName evidence="2">Crp/Fnr family transcriptional regulator</fullName>
    </submittedName>
</protein>
<dbReference type="PROSITE" id="PS50042">
    <property type="entry name" value="CNMP_BINDING_3"/>
    <property type="match status" value="1"/>
</dbReference>
<dbReference type="EMBL" id="CP122962">
    <property type="protein sequence ID" value="WGM58328.1"/>
    <property type="molecule type" value="Genomic_DNA"/>
</dbReference>
<dbReference type="PANTHER" id="PTHR24567:SF26">
    <property type="entry name" value="REGULATORY PROTEIN YEIL"/>
    <property type="match status" value="1"/>
</dbReference>
<evidence type="ECO:0000313" key="2">
    <source>
        <dbReference type="EMBL" id="WGM58328.1"/>
    </source>
</evidence>
<dbReference type="CDD" id="cd00038">
    <property type="entry name" value="CAP_ED"/>
    <property type="match status" value="1"/>
</dbReference>
<gene>
    <name evidence="2" type="ORF">CFBP5506_08225</name>
</gene>
<evidence type="ECO:0000313" key="3">
    <source>
        <dbReference type="Proteomes" id="UP000305410"/>
    </source>
</evidence>
<dbReference type="PANTHER" id="PTHR24567">
    <property type="entry name" value="CRP FAMILY TRANSCRIPTIONAL REGULATORY PROTEIN"/>
    <property type="match status" value="1"/>
</dbReference>
<dbReference type="InterPro" id="IPR050397">
    <property type="entry name" value="Env_Response_Regulators"/>
</dbReference>
<dbReference type="InterPro" id="IPR014710">
    <property type="entry name" value="RmlC-like_jellyroll"/>
</dbReference>
<proteinExistence type="predicted"/>
<dbReference type="InterPro" id="IPR018490">
    <property type="entry name" value="cNMP-bd_dom_sf"/>
</dbReference>
<dbReference type="Pfam" id="PF00027">
    <property type="entry name" value="cNMP_binding"/>
    <property type="match status" value="1"/>
</dbReference>
<dbReference type="Proteomes" id="UP000305410">
    <property type="component" value="Chromosome Circular"/>
</dbReference>
<name>A0AAF0K6Q8_AGRTU</name>
<accession>A0AAF0K6Q8</accession>
<dbReference type="SUPFAM" id="SSF51206">
    <property type="entry name" value="cAMP-binding domain-like"/>
    <property type="match status" value="1"/>
</dbReference>
<evidence type="ECO:0000259" key="1">
    <source>
        <dbReference type="PROSITE" id="PS50042"/>
    </source>
</evidence>